<protein>
    <submittedName>
        <fullName evidence="1">Uncharacterized protein</fullName>
    </submittedName>
</protein>
<reference evidence="1 2" key="1">
    <citation type="journal article" date="2019" name="Sci. Rep.">
        <title>Orb-weaving spider Araneus ventricosus genome elucidates the spidroin gene catalogue.</title>
        <authorList>
            <person name="Kono N."/>
            <person name="Nakamura H."/>
            <person name="Ohtoshi R."/>
            <person name="Moran D.A.P."/>
            <person name="Shinohara A."/>
            <person name="Yoshida Y."/>
            <person name="Fujiwara M."/>
            <person name="Mori M."/>
            <person name="Tomita M."/>
            <person name="Arakawa K."/>
        </authorList>
    </citation>
    <scope>NUCLEOTIDE SEQUENCE [LARGE SCALE GENOMIC DNA]</scope>
</reference>
<dbReference type="AlphaFoldDB" id="A0A4Y2NQ03"/>
<sequence>MVKMIMEGGKCSYLRRFVVAFLYSLFNNTLDPAKDLARERETDGVSSLSHNFYLEEISIMHVTGKTLEETTGKKSFTIVTKLESRFPEMLILATNLATNLGTILATWWKSWRLWRQKEFSRRTSNFQPISTGFMNFLEIASLPT</sequence>
<dbReference type="Proteomes" id="UP000499080">
    <property type="component" value="Unassembled WGS sequence"/>
</dbReference>
<evidence type="ECO:0000313" key="1">
    <source>
        <dbReference type="EMBL" id="GBN41605.1"/>
    </source>
</evidence>
<gene>
    <name evidence="1" type="ORF">AVEN_103652_1</name>
</gene>
<dbReference type="EMBL" id="BGPR01009681">
    <property type="protein sequence ID" value="GBN41605.1"/>
    <property type="molecule type" value="Genomic_DNA"/>
</dbReference>
<accession>A0A4Y2NQ03</accession>
<name>A0A4Y2NQ03_ARAVE</name>
<proteinExistence type="predicted"/>
<comment type="caution">
    <text evidence="1">The sequence shown here is derived from an EMBL/GenBank/DDBJ whole genome shotgun (WGS) entry which is preliminary data.</text>
</comment>
<keyword evidence="2" id="KW-1185">Reference proteome</keyword>
<organism evidence="1 2">
    <name type="scientific">Araneus ventricosus</name>
    <name type="common">Orbweaver spider</name>
    <name type="synonym">Epeira ventricosa</name>
    <dbReference type="NCBI Taxonomy" id="182803"/>
    <lineage>
        <taxon>Eukaryota</taxon>
        <taxon>Metazoa</taxon>
        <taxon>Ecdysozoa</taxon>
        <taxon>Arthropoda</taxon>
        <taxon>Chelicerata</taxon>
        <taxon>Arachnida</taxon>
        <taxon>Araneae</taxon>
        <taxon>Araneomorphae</taxon>
        <taxon>Entelegynae</taxon>
        <taxon>Araneoidea</taxon>
        <taxon>Araneidae</taxon>
        <taxon>Araneus</taxon>
    </lineage>
</organism>
<evidence type="ECO:0000313" key="2">
    <source>
        <dbReference type="Proteomes" id="UP000499080"/>
    </source>
</evidence>